<feature type="region of interest" description="Disordered" evidence="1">
    <location>
        <begin position="108"/>
        <end position="363"/>
    </location>
</feature>
<protein>
    <submittedName>
        <fullName evidence="2">Uncharacterized protein</fullName>
    </submittedName>
</protein>
<feature type="region of interest" description="Disordered" evidence="1">
    <location>
        <begin position="1"/>
        <end position="68"/>
    </location>
</feature>
<feature type="compositionally biased region" description="Polar residues" evidence="1">
    <location>
        <begin position="409"/>
        <end position="419"/>
    </location>
</feature>
<reference evidence="2 3" key="1">
    <citation type="journal article" date="2019" name="Nat. Ecol. Evol.">
        <title>Megaphylogeny resolves global patterns of mushroom evolution.</title>
        <authorList>
            <person name="Varga T."/>
            <person name="Krizsan K."/>
            <person name="Foldi C."/>
            <person name="Dima B."/>
            <person name="Sanchez-Garcia M."/>
            <person name="Sanchez-Ramirez S."/>
            <person name="Szollosi G.J."/>
            <person name="Szarkandi J.G."/>
            <person name="Papp V."/>
            <person name="Albert L."/>
            <person name="Andreopoulos W."/>
            <person name="Angelini C."/>
            <person name="Antonin V."/>
            <person name="Barry K.W."/>
            <person name="Bougher N.L."/>
            <person name="Buchanan P."/>
            <person name="Buyck B."/>
            <person name="Bense V."/>
            <person name="Catcheside P."/>
            <person name="Chovatia M."/>
            <person name="Cooper J."/>
            <person name="Damon W."/>
            <person name="Desjardin D."/>
            <person name="Finy P."/>
            <person name="Geml J."/>
            <person name="Haridas S."/>
            <person name="Hughes K."/>
            <person name="Justo A."/>
            <person name="Karasinski D."/>
            <person name="Kautmanova I."/>
            <person name="Kiss B."/>
            <person name="Kocsube S."/>
            <person name="Kotiranta H."/>
            <person name="LaButti K.M."/>
            <person name="Lechner B.E."/>
            <person name="Liimatainen K."/>
            <person name="Lipzen A."/>
            <person name="Lukacs Z."/>
            <person name="Mihaltcheva S."/>
            <person name="Morgado L.N."/>
            <person name="Niskanen T."/>
            <person name="Noordeloos M.E."/>
            <person name="Ohm R.A."/>
            <person name="Ortiz-Santana B."/>
            <person name="Ovrebo C."/>
            <person name="Racz N."/>
            <person name="Riley R."/>
            <person name="Savchenko A."/>
            <person name="Shiryaev A."/>
            <person name="Soop K."/>
            <person name="Spirin V."/>
            <person name="Szebenyi C."/>
            <person name="Tomsovsky M."/>
            <person name="Tulloss R.E."/>
            <person name="Uehling J."/>
            <person name="Grigoriev I.V."/>
            <person name="Vagvolgyi C."/>
            <person name="Papp T."/>
            <person name="Martin F.M."/>
            <person name="Miettinen O."/>
            <person name="Hibbett D.S."/>
            <person name="Nagy L.G."/>
        </authorList>
    </citation>
    <scope>NUCLEOTIDE SEQUENCE [LARGE SCALE GENOMIC DNA]</scope>
    <source>
        <strain evidence="2 3">CBS 309.79</strain>
    </source>
</reference>
<dbReference type="EMBL" id="ML178832">
    <property type="protein sequence ID" value="TFK99789.1"/>
    <property type="molecule type" value="Genomic_DNA"/>
</dbReference>
<feature type="compositionally biased region" description="Polar residues" evidence="1">
    <location>
        <begin position="1"/>
        <end position="12"/>
    </location>
</feature>
<accession>A0A5C3QF76</accession>
<sequence length="439" mass="49043">MATPFNPYSQQPHPLRHHQSREYHRADHPSTTHYDHRQQSQSGRTGSVPGTPGYHTMHGRSAPINMLNPKYPAALSRDYQHQHNRAALSAQAQGDHLNKEIERALKARKRAEQIRRGTAPLGTKSALPKSPNPIYGPKPESDKPRRSAVGCEQQPYGRASTGQGFNGKRKRRVSFSTMEDRKESKAQVYPSHSTPFRGHDPRSSSRGYYDPPTSGRKENYHPDPSSTPRHHHESRSRRTSLPINVYASQPPSRGHGAVSPISSDTTLCGHNDRSDRKRSSSRQREHSSHHAPKFCNQGEYRTSSSTKRRDHGEYHSSSTKHHQQSRHSTSAITPSRRSSHSPPDPRVMKSSTNTPVDSASKRLAPLSRFNPFSRRARADSLSAVTAEPPIKARRVSACEPPAKTCRVSVDQSAPRTSSKMPGMGERVGSRYFSPFGRKA</sequence>
<name>A0A5C3QF76_9AGAR</name>
<dbReference type="OrthoDB" id="3045787at2759"/>
<dbReference type="Proteomes" id="UP000305067">
    <property type="component" value="Unassembled WGS sequence"/>
</dbReference>
<organism evidence="2 3">
    <name type="scientific">Pterulicium gracile</name>
    <dbReference type="NCBI Taxonomy" id="1884261"/>
    <lineage>
        <taxon>Eukaryota</taxon>
        <taxon>Fungi</taxon>
        <taxon>Dikarya</taxon>
        <taxon>Basidiomycota</taxon>
        <taxon>Agaricomycotina</taxon>
        <taxon>Agaricomycetes</taxon>
        <taxon>Agaricomycetidae</taxon>
        <taxon>Agaricales</taxon>
        <taxon>Pleurotineae</taxon>
        <taxon>Pterulaceae</taxon>
        <taxon>Pterulicium</taxon>
    </lineage>
</organism>
<feature type="region of interest" description="Disordered" evidence="1">
    <location>
        <begin position="395"/>
        <end position="439"/>
    </location>
</feature>
<feature type="compositionally biased region" description="Basic and acidic residues" evidence="1">
    <location>
        <begin position="20"/>
        <end position="38"/>
    </location>
</feature>
<feature type="compositionally biased region" description="Basic residues" evidence="1">
    <location>
        <begin position="228"/>
        <end position="238"/>
    </location>
</feature>
<gene>
    <name evidence="2" type="ORF">BDV98DRAFT_594722</name>
</gene>
<evidence type="ECO:0000313" key="3">
    <source>
        <dbReference type="Proteomes" id="UP000305067"/>
    </source>
</evidence>
<proteinExistence type="predicted"/>
<keyword evidence="3" id="KW-1185">Reference proteome</keyword>
<feature type="compositionally biased region" description="Basic and acidic residues" evidence="1">
    <location>
        <begin position="270"/>
        <end position="288"/>
    </location>
</feature>
<dbReference type="AlphaFoldDB" id="A0A5C3QF76"/>
<evidence type="ECO:0000313" key="2">
    <source>
        <dbReference type="EMBL" id="TFK99789.1"/>
    </source>
</evidence>
<evidence type="ECO:0000256" key="1">
    <source>
        <dbReference type="SAM" id="MobiDB-lite"/>
    </source>
</evidence>